<dbReference type="InterPro" id="IPR050834">
    <property type="entry name" value="Glycosyltransf_2"/>
</dbReference>
<feature type="domain" description="Glycosyltransferase 2-like" evidence="4">
    <location>
        <begin position="4"/>
        <end position="174"/>
    </location>
</feature>
<dbReference type="PANTHER" id="PTHR43685:SF5">
    <property type="entry name" value="GLYCOSYLTRANSFERASE EPSE-RELATED"/>
    <property type="match status" value="1"/>
</dbReference>
<evidence type="ECO:0000256" key="1">
    <source>
        <dbReference type="ARBA" id="ARBA00006739"/>
    </source>
</evidence>
<dbReference type="Pfam" id="PF00535">
    <property type="entry name" value="Glycos_transf_2"/>
    <property type="match status" value="1"/>
</dbReference>
<keyword evidence="6" id="KW-1185">Reference proteome</keyword>
<dbReference type="GO" id="GO:0016757">
    <property type="term" value="F:glycosyltransferase activity"/>
    <property type="evidence" value="ECO:0007669"/>
    <property type="project" value="UniProtKB-KW"/>
</dbReference>
<evidence type="ECO:0000259" key="4">
    <source>
        <dbReference type="Pfam" id="PF00535"/>
    </source>
</evidence>
<protein>
    <submittedName>
        <fullName evidence="5">Glycosyltransferase</fullName>
    </submittedName>
</protein>
<evidence type="ECO:0000256" key="3">
    <source>
        <dbReference type="ARBA" id="ARBA00022679"/>
    </source>
</evidence>
<dbReference type="InterPro" id="IPR001173">
    <property type="entry name" value="Glyco_trans_2-like"/>
</dbReference>
<accession>A0A4R0QPL3</accession>
<reference evidence="5 6" key="1">
    <citation type="submission" date="2018-12" db="EMBL/GenBank/DDBJ databases">
        <title>Alloscrdovia theropitheci sp. nov: a novel taxon from the feces of the bleeding-herat monkey (Theropithecus geleda).</title>
        <authorList>
            <person name="Modesto M."/>
        </authorList>
    </citation>
    <scope>NUCLEOTIDE SEQUENCE [LARGE SCALE GENOMIC DNA]</scope>
    <source>
        <strain evidence="5 6">GLDI4/2</strain>
    </source>
</reference>
<dbReference type="EMBL" id="RXLP01000019">
    <property type="protein sequence ID" value="TCD54163.1"/>
    <property type="molecule type" value="Genomic_DNA"/>
</dbReference>
<comment type="caution">
    <text evidence="5">The sequence shown here is derived from an EMBL/GenBank/DDBJ whole genome shotgun (WGS) entry which is preliminary data.</text>
</comment>
<dbReference type="PANTHER" id="PTHR43685">
    <property type="entry name" value="GLYCOSYLTRANSFERASE"/>
    <property type="match status" value="1"/>
</dbReference>
<dbReference type="OrthoDB" id="7665907at2"/>
<comment type="similarity">
    <text evidence="1">Belongs to the glycosyltransferase 2 family.</text>
</comment>
<dbReference type="Gene3D" id="3.90.550.10">
    <property type="entry name" value="Spore Coat Polysaccharide Biosynthesis Protein SpsA, Chain A"/>
    <property type="match status" value="1"/>
</dbReference>
<sequence length="286" mass="32715">MNFTVLMCVYAEDSLEFFKRALESCTADQTVKPTEVLIIRNGKVSDEIEQYLDNVQSHDSTIHVIRLAHNVGLAAALNRGLKHVTTDWIARMDADDISLPNRFELQTSFLRNHPDSADITVLGTSLQEFTETSPDKLEWHEKRMLPTSHDELAKYARFQSPVHHPTVMIRTSALREVGGYPQDAGRFEDYLLWERLLLHGAFFANLSEVLLGYRVDSGAYTRRGGWAMLRDEVKLQKTFYKDGFTTLPLFIRNILVRGVYRLIPTGIKKPLYRLRTAVKNTSLGRS</sequence>
<evidence type="ECO:0000313" key="6">
    <source>
        <dbReference type="Proteomes" id="UP000291289"/>
    </source>
</evidence>
<dbReference type="InterPro" id="IPR029044">
    <property type="entry name" value="Nucleotide-diphossugar_trans"/>
</dbReference>
<dbReference type="RefSeq" id="WP_131283737.1">
    <property type="nucleotide sequence ID" value="NZ_RXLP01000019.1"/>
</dbReference>
<dbReference type="AlphaFoldDB" id="A0A4R0QPL3"/>
<name>A0A4R0QPL3_9BIFI</name>
<gene>
    <name evidence="5" type="ORF">EJ419_03710</name>
</gene>
<evidence type="ECO:0000313" key="5">
    <source>
        <dbReference type="EMBL" id="TCD54163.1"/>
    </source>
</evidence>
<dbReference type="SUPFAM" id="SSF53448">
    <property type="entry name" value="Nucleotide-diphospho-sugar transferases"/>
    <property type="match status" value="1"/>
</dbReference>
<organism evidence="5 6">
    <name type="scientific">Alloscardovia theropitheci</name>
    <dbReference type="NCBI Taxonomy" id="2496842"/>
    <lineage>
        <taxon>Bacteria</taxon>
        <taxon>Bacillati</taxon>
        <taxon>Actinomycetota</taxon>
        <taxon>Actinomycetes</taxon>
        <taxon>Bifidobacteriales</taxon>
        <taxon>Bifidobacteriaceae</taxon>
        <taxon>Alloscardovia</taxon>
    </lineage>
</organism>
<keyword evidence="2" id="KW-0328">Glycosyltransferase</keyword>
<keyword evidence="3 5" id="KW-0808">Transferase</keyword>
<evidence type="ECO:0000256" key="2">
    <source>
        <dbReference type="ARBA" id="ARBA00022676"/>
    </source>
</evidence>
<proteinExistence type="inferred from homology"/>
<dbReference type="Proteomes" id="UP000291289">
    <property type="component" value="Unassembled WGS sequence"/>
</dbReference>